<evidence type="ECO:0000259" key="5">
    <source>
        <dbReference type="Pfam" id="PF02347"/>
    </source>
</evidence>
<sequence>MKHRYLPMTEQDQKEMLDVIGVSSVDELFADIPEKVRFKGEYNIKPAKSETALLKELSALAKKNASHDEYTSFLGAGVYDHYKPVIVDHVISRSEFYTAYTPYQPEISQGELQAIFEFQTMIAELTGMDLANSSMYDGGTALAEAGMLAAAHTRRKKILVSDTVNPISKDVVTTYAYGQSIEVVTVPAKDGVTDMEALESLIDDQTAAVLVQYPNFYGQVEDLGKVSELIHAVKGLSVVSSNPLSLAILTPPGKLGADITVGDAQPFGISEAFGGPHCGFFATTTKLMRKVPGRLVGETVDLEGRRGYVLTLQAREQHIRREKATSNICSNQALNALAASVAMTALGKKGMQEMAKQNILKTHYAKEAFEKAGFDVTFKGAHFNEIVVNTKVDVTELNKALFEKHIIGGFDLKRVNENLAKHSLICVTEQRSKEEIDELVAETSAVVAEMEAQHA</sequence>
<proteinExistence type="inferred from homology"/>
<evidence type="ECO:0000313" key="6">
    <source>
        <dbReference type="EMBL" id="MEL5988855.1"/>
    </source>
</evidence>
<gene>
    <name evidence="4 6" type="primary">gcvPA</name>
    <name evidence="6" type="ORF">AAF454_10635</name>
</gene>
<evidence type="ECO:0000256" key="3">
    <source>
        <dbReference type="ARBA" id="ARBA00049026"/>
    </source>
</evidence>
<comment type="caution">
    <text evidence="6">The sequence shown here is derived from an EMBL/GenBank/DDBJ whole genome shotgun (WGS) entry which is preliminary data.</text>
</comment>
<dbReference type="NCBIfam" id="NF001696">
    <property type="entry name" value="PRK00451.1"/>
    <property type="match status" value="1"/>
</dbReference>
<dbReference type="Proteomes" id="UP001398420">
    <property type="component" value="Unassembled WGS sequence"/>
</dbReference>
<dbReference type="InterPro" id="IPR015421">
    <property type="entry name" value="PyrdxlP-dep_Trfase_major"/>
</dbReference>
<protein>
    <recommendedName>
        <fullName evidence="4">Probable glycine dehydrogenase (decarboxylating) subunit 1</fullName>
        <ecNumber evidence="4">1.4.4.2</ecNumber>
    </recommendedName>
    <alternativeName>
        <fullName evidence="4">Glycine cleavage system P-protein subunit 1</fullName>
    </alternativeName>
    <alternativeName>
        <fullName evidence="4">Glycine decarboxylase subunit 1</fullName>
    </alternativeName>
    <alternativeName>
        <fullName evidence="4">Glycine dehydrogenase (aminomethyl-transferring) subunit 1</fullName>
    </alternativeName>
</protein>
<comment type="catalytic activity">
    <reaction evidence="3 4">
        <text>N(6)-[(R)-lipoyl]-L-lysyl-[glycine-cleavage complex H protein] + glycine + H(+) = N(6)-[(R)-S(8)-aminomethyldihydrolipoyl]-L-lysyl-[glycine-cleavage complex H protein] + CO2</text>
        <dbReference type="Rhea" id="RHEA:24304"/>
        <dbReference type="Rhea" id="RHEA-COMP:10494"/>
        <dbReference type="Rhea" id="RHEA-COMP:10495"/>
        <dbReference type="ChEBI" id="CHEBI:15378"/>
        <dbReference type="ChEBI" id="CHEBI:16526"/>
        <dbReference type="ChEBI" id="CHEBI:57305"/>
        <dbReference type="ChEBI" id="CHEBI:83099"/>
        <dbReference type="ChEBI" id="CHEBI:83143"/>
        <dbReference type="EC" id="1.4.4.2"/>
    </reaction>
</comment>
<accession>A0ABU9LP35</accession>
<comment type="subunit">
    <text evidence="4">The glycine cleavage system is composed of four proteins: P, T, L and H. In this organism, the P 'protein' is a heterodimer of two subunits.</text>
</comment>
<comment type="function">
    <text evidence="1 4">The glycine cleavage system catalyzes the degradation of glycine. The P protein binds the alpha-amino group of glycine through its pyridoxal phosphate cofactor; CO(2) is released and the remaining methylamine moiety is then transferred to the lipoamide cofactor of the H protein.</text>
</comment>
<name>A0ABU9LP35_9BACL</name>
<dbReference type="InterPro" id="IPR015424">
    <property type="entry name" value="PyrdxlP-dep_Trfase"/>
</dbReference>
<organism evidence="6 7">
    <name type="scientific">Kurthia gibsonii</name>
    <dbReference type="NCBI Taxonomy" id="33946"/>
    <lineage>
        <taxon>Bacteria</taxon>
        <taxon>Bacillati</taxon>
        <taxon>Bacillota</taxon>
        <taxon>Bacilli</taxon>
        <taxon>Bacillales</taxon>
        <taxon>Caryophanaceae</taxon>
        <taxon>Kurthia</taxon>
    </lineage>
</organism>
<dbReference type="InterPro" id="IPR049315">
    <property type="entry name" value="GDC-P_N"/>
</dbReference>
<dbReference type="SUPFAM" id="SSF53383">
    <property type="entry name" value="PLP-dependent transferases"/>
    <property type="match status" value="1"/>
</dbReference>
<evidence type="ECO:0000313" key="7">
    <source>
        <dbReference type="Proteomes" id="UP001398420"/>
    </source>
</evidence>
<dbReference type="Pfam" id="PF02347">
    <property type="entry name" value="GDC-P"/>
    <property type="match status" value="1"/>
</dbReference>
<dbReference type="InterPro" id="IPR015422">
    <property type="entry name" value="PyrdxlP-dep_Trfase_small"/>
</dbReference>
<dbReference type="EMBL" id="JBCEWA010000007">
    <property type="protein sequence ID" value="MEL5988855.1"/>
    <property type="molecule type" value="Genomic_DNA"/>
</dbReference>
<dbReference type="GO" id="GO:0004375">
    <property type="term" value="F:glycine dehydrogenase (decarboxylating) activity"/>
    <property type="evidence" value="ECO:0007669"/>
    <property type="project" value="UniProtKB-EC"/>
</dbReference>
<dbReference type="Gene3D" id="3.90.1150.10">
    <property type="entry name" value="Aspartate Aminotransferase, domain 1"/>
    <property type="match status" value="1"/>
</dbReference>
<dbReference type="InterPro" id="IPR023010">
    <property type="entry name" value="GcvPA"/>
</dbReference>
<evidence type="ECO:0000256" key="1">
    <source>
        <dbReference type="ARBA" id="ARBA00003788"/>
    </source>
</evidence>
<dbReference type="PANTHER" id="PTHR42806">
    <property type="entry name" value="GLYCINE CLEAVAGE SYSTEM P-PROTEIN"/>
    <property type="match status" value="1"/>
</dbReference>
<reference evidence="6 7" key="1">
    <citation type="submission" date="2024-04" db="EMBL/GenBank/DDBJ databases">
        <authorList>
            <person name="Wu Y.S."/>
            <person name="Zhang L."/>
        </authorList>
    </citation>
    <scope>NUCLEOTIDE SEQUENCE [LARGE SCALE GENOMIC DNA]</scope>
    <source>
        <strain evidence="6 7">KG-01</strain>
    </source>
</reference>
<dbReference type="InterPro" id="IPR020581">
    <property type="entry name" value="GDC_P"/>
</dbReference>
<keyword evidence="2 4" id="KW-0560">Oxidoreductase</keyword>
<dbReference type="HAMAP" id="MF_00712">
    <property type="entry name" value="GcvPA"/>
    <property type="match status" value="1"/>
</dbReference>
<dbReference type="RefSeq" id="WP_068452927.1">
    <property type="nucleotide sequence ID" value="NZ_JBANCH010000001.1"/>
</dbReference>
<comment type="similarity">
    <text evidence="4">Belongs to the GcvP family. N-terminal subunit subfamily.</text>
</comment>
<keyword evidence="7" id="KW-1185">Reference proteome</keyword>
<dbReference type="EC" id="1.4.4.2" evidence="4"/>
<dbReference type="PIRSF" id="PIRSF006815">
    <property type="entry name" value="GcvPA"/>
    <property type="match status" value="1"/>
</dbReference>
<dbReference type="Gene3D" id="3.40.640.10">
    <property type="entry name" value="Type I PLP-dependent aspartate aminotransferase-like (Major domain)"/>
    <property type="match status" value="1"/>
</dbReference>
<feature type="domain" description="Glycine cleavage system P-protein N-terminal" evidence="5">
    <location>
        <begin position="3"/>
        <end position="441"/>
    </location>
</feature>
<dbReference type="PANTHER" id="PTHR42806:SF1">
    <property type="entry name" value="GLYCINE DEHYDROGENASE (DECARBOXYLATING)"/>
    <property type="match status" value="1"/>
</dbReference>
<evidence type="ECO:0000256" key="4">
    <source>
        <dbReference type="HAMAP-Rule" id="MF_00712"/>
    </source>
</evidence>
<dbReference type="CDD" id="cd00613">
    <property type="entry name" value="GDC-P"/>
    <property type="match status" value="1"/>
</dbReference>
<evidence type="ECO:0000256" key="2">
    <source>
        <dbReference type="ARBA" id="ARBA00023002"/>
    </source>
</evidence>